<feature type="domain" description="ResB-like" evidence="7">
    <location>
        <begin position="38"/>
        <end position="694"/>
    </location>
</feature>
<dbReference type="InterPro" id="IPR007816">
    <property type="entry name" value="ResB-like_domain"/>
</dbReference>
<dbReference type="EMBL" id="BMYU01000004">
    <property type="protein sequence ID" value="GGX42533.1"/>
    <property type="molecule type" value="Genomic_DNA"/>
</dbReference>
<evidence type="ECO:0000256" key="4">
    <source>
        <dbReference type="ARBA" id="ARBA00022989"/>
    </source>
</evidence>
<name>A0ABQ2Y0W5_9BURK</name>
<comment type="subcellular location">
    <subcellularLocation>
        <location evidence="1">Membrane</location>
        <topology evidence="1">Multi-pass membrane protein</topology>
    </subcellularLocation>
</comment>
<sequence length="716" mass="79271">MLNMDNPLEHESAGDTAGIRLQTRNTVLADSVELLSSMRFAISLLVLICIGAVIGTVVKQNEPAPNYINQFGQFWYEVFDHAGVYSVYSAWWFLLMVGVLVLSTSLCVIRNAPKMLKDMRSWRENVREQSLRNFHHHAEYASAQDTATLTERLSAYLQASGYQSKVVAKDDAVLIAAKRGAGNKWGYIFAHSAIVVIVLGAMLDSELPVKAQQWLLGKVPYDGSGNTLIAKIPEKHRLSERNPSFRGNAMIPEGGISNTAILSQQTGVLIQDLPVSVRLRQFHIEFYNTGMPKLFASDVTVTDHETGKSFDATIRVNQPLVYKGLAFYQSSFEDGGSRLRLKAWPMSGAQGQPFALRGEVGGSTPWAPPGQKAYNIEWSGFRVFNVEPVAKVAGEADKEKGLSRHLGSAAKSAESKEFRNVGPSIQYKLRDAAGQAREYLNFMQPSQIEGSTVFLSGMRESPADQFRFLRIPADDNDSPQEWMRIRAALQNPELRRLAAEKFTAHALPASLAGNPAMKEQMIASAVNTLALFAGDEKSAGYRAVSDYLEKKIPVAEQAKAADVMMKILNGSLWDLWMTAREKDGLPVLDADEKHGRFLQLSMAALSDAGFYGAPVYLQLESFDEVKATVLQITRSPGQGIVYFGCLLLVLGVFAMFYIRERRLWIWLKKGDAGSHILMAMSTQRKTLDFENEFEQCRTQLAEIADATETSLAPQGK</sequence>
<evidence type="ECO:0000259" key="7">
    <source>
        <dbReference type="Pfam" id="PF05140"/>
    </source>
</evidence>
<evidence type="ECO:0000313" key="8">
    <source>
        <dbReference type="EMBL" id="GGX42533.1"/>
    </source>
</evidence>
<evidence type="ECO:0000256" key="5">
    <source>
        <dbReference type="ARBA" id="ARBA00023136"/>
    </source>
</evidence>
<keyword evidence="5 6" id="KW-0472">Membrane</keyword>
<evidence type="ECO:0000256" key="6">
    <source>
        <dbReference type="SAM" id="Phobius"/>
    </source>
</evidence>
<evidence type="ECO:0000256" key="3">
    <source>
        <dbReference type="ARBA" id="ARBA00022748"/>
    </source>
</evidence>
<evidence type="ECO:0000256" key="1">
    <source>
        <dbReference type="ARBA" id="ARBA00004141"/>
    </source>
</evidence>
<dbReference type="Pfam" id="PF05140">
    <property type="entry name" value="ResB"/>
    <property type="match status" value="1"/>
</dbReference>
<comment type="caution">
    <text evidence="8">The sequence shown here is derived from an EMBL/GenBank/DDBJ whole genome shotgun (WGS) entry which is preliminary data.</text>
</comment>
<proteinExistence type="predicted"/>
<feature type="transmembrane region" description="Helical" evidence="6">
    <location>
        <begin position="90"/>
        <end position="109"/>
    </location>
</feature>
<dbReference type="InterPro" id="IPR023494">
    <property type="entry name" value="Cyt_c_bgen_Ccs1/CcsB/ResB"/>
</dbReference>
<organism evidence="8 9">
    <name type="scientific">Undibacterium squillarum</name>
    <dbReference type="NCBI Taxonomy" id="1131567"/>
    <lineage>
        <taxon>Bacteria</taxon>
        <taxon>Pseudomonadati</taxon>
        <taxon>Pseudomonadota</taxon>
        <taxon>Betaproteobacteria</taxon>
        <taxon>Burkholderiales</taxon>
        <taxon>Oxalobacteraceae</taxon>
        <taxon>Undibacterium</taxon>
    </lineage>
</organism>
<dbReference type="RefSeq" id="WP_229793131.1">
    <property type="nucleotide sequence ID" value="NZ_BMYU01000004.1"/>
</dbReference>
<feature type="transmembrane region" description="Helical" evidence="6">
    <location>
        <begin position="40"/>
        <end position="58"/>
    </location>
</feature>
<keyword evidence="3" id="KW-0201">Cytochrome c-type biogenesis</keyword>
<dbReference type="PANTHER" id="PTHR31566">
    <property type="entry name" value="CYTOCHROME C BIOGENESIS PROTEIN CCS1, CHLOROPLASTIC"/>
    <property type="match status" value="1"/>
</dbReference>
<reference evidence="9" key="1">
    <citation type="journal article" date="2019" name="Int. J. Syst. Evol. Microbiol.">
        <title>The Global Catalogue of Microorganisms (GCM) 10K type strain sequencing project: providing services to taxonomists for standard genome sequencing and annotation.</title>
        <authorList>
            <consortium name="The Broad Institute Genomics Platform"/>
            <consortium name="The Broad Institute Genome Sequencing Center for Infectious Disease"/>
            <person name="Wu L."/>
            <person name="Ma J."/>
        </authorList>
    </citation>
    <scope>NUCLEOTIDE SEQUENCE [LARGE SCALE GENOMIC DNA]</scope>
    <source>
        <strain evidence="9">KCTC 23917</strain>
    </source>
</reference>
<accession>A0ABQ2Y0W5</accession>
<protein>
    <submittedName>
        <fullName evidence="8">Cytochrome c biogenesis protein</fullName>
    </submittedName>
</protein>
<evidence type="ECO:0000313" key="9">
    <source>
        <dbReference type="Proteomes" id="UP000653343"/>
    </source>
</evidence>
<keyword evidence="9" id="KW-1185">Reference proteome</keyword>
<feature type="transmembrane region" description="Helical" evidence="6">
    <location>
        <begin position="185"/>
        <end position="203"/>
    </location>
</feature>
<feature type="transmembrane region" description="Helical" evidence="6">
    <location>
        <begin position="640"/>
        <end position="658"/>
    </location>
</feature>
<keyword evidence="4 6" id="KW-1133">Transmembrane helix</keyword>
<keyword evidence="2 6" id="KW-0812">Transmembrane</keyword>
<dbReference type="PANTHER" id="PTHR31566:SF0">
    <property type="entry name" value="CYTOCHROME C BIOGENESIS PROTEIN CCS1, CHLOROPLASTIC"/>
    <property type="match status" value="1"/>
</dbReference>
<dbReference type="Proteomes" id="UP000653343">
    <property type="component" value="Unassembled WGS sequence"/>
</dbReference>
<evidence type="ECO:0000256" key="2">
    <source>
        <dbReference type="ARBA" id="ARBA00022692"/>
    </source>
</evidence>
<gene>
    <name evidence="8" type="ORF">GCM10010946_21480</name>
</gene>